<accession>A0A7M5WQW5</accession>
<evidence type="ECO:0000313" key="11">
    <source>
        <dbReference type="Proteomes" id="UP000594262"/>
    </source>
</evidence>
<reference evidence="10" key="1">
    <citation type="submission" date="2021-01" db="UniProtKB">
        <authorList>
            <consortium name="EnsemblMetazoa"/>
        </authorList>
    </citation>
    <scope>IDENTIFICATION</scope>
</reference>
<evidence type="ECO:0000256" key="1">
    <source>
        <dbReference type="ARBA" id="ARBA00004434"/>
    </source>
</evidence>
<dbReference type="InterPro" id="IPR033122">
    <property type="entry name" value="LETM1-like_RBD"/>
</dbReference>
<protein>
    <recommendedName>
        <fullName evidence="9">Letm1 RBD domain-containing protein</fullName>
    </recommendedName>
</protein>
<keyword evidence="4 8" id="KW-1133">Transmembrane helix</keyword>
<evidence type="ECO:0000256" key="6">
    <source>
        <dbReference type="ARBA" id="ARBA00023136"/>
    </source>
</evidence>
<name>A0A7M5WQW5_9CNID</name>
<keyword evidence="11" id="KW-1185">Reference proteome</keyword>
<evidence type="ECO:0000256" key="3">
    <source>
        <dbReference type="ARBA" id="ARBA00022792"/>
    </source>
</evidence>
<evidence type="ECO:0000256" key="8">
    <source>
        <dbReference type="SAM" id="Phobius"/>
    </source>
</evidence>
<dbReference type="Pfam" id="PF07766">
    <property type="entry name" value="LETM1_RBD"/>
    <property type="match status" value="1"/>
</dbReference>
<feature type="transmembrane region" description="Helical" evidence="8">
    <location>
        <begin position="171"/>
        <end position="193"/>
    </location>
</feature>
<keyword evidence="3" id="KW-0999">Mitochondrion inner membrane</keyword>
<evidence type="ECO:0000259" key="9">
    <source>
        <dbReference type="PROSITE" id="PS51758"/>
    </source>
</evidence>
<evidence type="ECO:0000256" key="4">
    <source>
        <dbReference type="ARBA" id="ARBA00022989"/>
    </source>
</evidence>
<dbReference type="PANTHER" id="PTHR14009">
    <property type="entry name" value="LEUCINE ZIPPER-EF-HAND CONTAINING TRANSMEMBRANE PROTEIN"/>
    <property type="match status" value="1"/>
</dbReference>
<evidence type="ECO:0000256" key="5">
    <source>
        <dbReference type="ARBA" id="ARBA00023128"/>
    </source>
</evidence>
<dbReference type="GO" id="GO:0030003">
    <property type="term" value="P:intracellular monoatomic cation homeostasis"/>
    <property type="evidence" value="ECO:0007669"/>
    <property type="project" value="TreeGrafter"/>
</dbReference>
<dbReference type="GO" id="GO:0005743">
    <property type="term" value="C:mitochondrial inner membrane"/>
    <property type="evidence" value="ECO:0007669"/>
    <property type="project" value="UniProtKB-SubCell"/>
</dbReference>
<proteinExistence type="predicted"/>
<evidence type="ECO:0000313" key="10">
    <source>
        <dbReference type="EnsemblMetazoa" id="CLYHEMP003497.1"/>
    </source>
</evidence>
<dbReference type="RefSeq" id="XP_066926450.1">
    <property type="nucleotide sequence ID" value="XM_067070349.1"/>
</dbReference>
<feature type="domain" description="Letm1 RBD" evidence="9">
    <location>
        <begin position="211"/>
        <end position="403"/>
    </location>
</feature>
<dbReference type="AlphaFoldDB" id="A0A7M5WQW5"/>
<evidence type="ECO:0000256" key="2">
    <source>
        <dbReference type="ARBA" id="ARBA00022692"/>
    </source>
</evidence>
<evidence type="ECO:0000256" key="7">
    <source>
        <dbReference type="PROSITE-ProRule" id="PRU01094"/>
    </source>
</evidence>
<dbReference type="GO" id="GO:0043022">
    <property type="term" value="F:ribosome binding"/>
    <property type="evidence" value="ECO:0007669"/>
    <property type="project" value="InterPro"/>
</dbReference>
<keyword evidence="5 7" id="KW-0496">Mitochondrion</keyword>
<keyword evidence="2 8" id="KW-0812">Transmembrane</keyword>
<dbReference type="GeneID" id="136813855"/>
<dbReference type="PANTHER" id="PTHR14009:SF13">
    <property type="entry name" value="LETM1 DOMAIN-CONTAINING PROTEIN 1"/>
    <property type="match status" value="1"/>
</dbReference>
<comment type="subcellular location">
    <subcellularLocation>
        <location evidence="1">Mitochondrion inner membrane</location>
        <topology evidence="1">Single-pass membrane protein</topology>
    </subcellularLocation>
</comment>
<dbReference type="EnsemblMetazoa" id="CLYHEMT003497.1">
    <property type="protein sequence ID" value="CLYHEMP003497.1"/>
    <property type="gene ID" value="CLYHEMG003497"/>
</dbReference>
<sequence length="403" mass="47545">MLSTLQRRSINTFHSTRCCCSLLQSQNYGYPKQPIRSHISTSQPIKSRHSNFQPIRNQLSVYQPISFQLRTSSLSVSTTWSSIRCYSQSLNDGKDDQNVQKQRPKRITTFQKVRYMVDIFWAGCKALFRDVRLALKTRRKLGLYHVRDYSRLTREELRHLRQTRQDVVKTFPVALLFMVPFIGYTAPILAYFYPRQLLSQQFWHPDQKKEFVLEEYEKRSQYYLPLIKECGITAKEIVNKDLLNFCLKTIDGSYPENEELLHFENVFSQHEDFSLQKMPRYHLVKICKCWLIPTGWYLPRWYLINVLNKRILKLHEDDVLILRDGIDTLTPECIEQAVHVRGLDEASLNDESKKFWLKDWIELSSNVKGKDISFLAHSAVFKAANFEMLQQNGSKVVDQVESR</sequence>
<dbReference type="Proteomes" id="UP000594262">
    <property type="component" value="Unplaced"/>
</dbReference>
<dbReference type="PROSITE" id="PS51758">
    <property type="entry name" value="LETM1_RBD"/>
    <property type="match status" value="1"/>
</dbReference>
<keyword evidence="6 8" id="KW-0472">Membrane</keyword>
<organism evidence="10 11">
    <name type="scientific">Clytia hemisphaerica</name>
    <dbReference type="NCBI Taxonomy" id="252671"/>
    <lineage>
        <taxon>Eukaryota</taxon>
        <taxon>Metazoa</taxon>
        <taxon>Cnidaria</taxon>
        <taxon>Hydrozoa</taxon>
        <taxon>Hydroidolina</taxon>
        <taxon>Leptothecata</taxon>
        <taxon>Obeliida</taxon>
        <taxon>Clytiidae</taxon>
        <taxon>Clytia</taxon>
    </lineage>
</organism>
<dbReference type="InterPro" id="IPR044202">
    <property type="entry name" value="LETM1/MDM38-like"/>
</dbReference>
<dbReference type="OrthoDB" id="73691at2759"/>